<evidence type="ECO:0000259" key="1">
    <source>
        <dbReference type="PROSITE" id="PS51186"/>
    </source>
</evidence>
<dbReference type="PROSITE" id="PS51186">
    <property type="entry name" value="GNAT"/>
    <property type="match status" value="1"/>
</dbReference>
<evidence type="ECO:0000313" key="2">
    <source>
        <dbReference type="EMBL" id="MCO1655927.1"/>
    </source>
</evidence>
<keyword evidence="2" id="KW-0012">Acyltransferase</keyword>
<accession>A0ABT0ZYW1</accession>
<proteinExistence type="predicted"/>
<organism evidence="2 3">
    <name type="scientific">Pseudonocardia humida</name>
    <dbReference type="NCBI Taxonomy" id="2800819"/>
    <lineage>
        <taxon>Bacteria</taxon>
        <taxon>Bacillati</taxon>
        <taxon>Actinomycetota</taxon>
        <taxon>Actinomycetes</taxon>
        <taxon>Pseudonocardiales</taxon>
        <taxon>Pseudonocardiaceae</taxon>
        <taxon>Pseudonocardia</taxon>
    </lineage>
</organism>
<dbReference type="Pfam" id="PF02474">
    <property type="entry name" value="NodA"/>
    <property type="match status" value="1"/>
</dbReference>
<protein>
    <submittedName>
        <fullName evidence="2">GNAT family N-acetyltransferase</fullName>
        <ecNumber evidence="2">2.3.1.-</ecNumber>
    </submittedName>
</protein>
<dbReference type="GO" id="GO:0016746">
    <property type="term" value="F:acyltransferase activity"/>
    <property type="evidence" value="ECO:0007669"/>
    <property type="project" value="UniProtKB-KW"/>
</dbReference>
<feature type="domain" description="N-acetyltransferase" evidence="1">
    <location>
        <begin position="9"/>
        <end position="164"/>
    </location>
</feature>
<dbReference type="InterPro" id="IPR000182">
    <property type="entry name" value="GNAT_dom"/>
</dbReference>
<dbReference type="CDD" id="cd04301">
    <property type="entry name" value="NAT_SF"/>
    <property type="match status" value="1"/>
</dbReference>
<sequence>MSAVDWSLTWEDDLDAGAHAELAGLLRRCFPRSRRLDGSRSWASARPEVRLVGRRDGRAVAHIAVLRRYLRVAGDDRDLLVGDVGLVGVDPDQQGRGTGRLLLVELAGVLDGWALPFGFLTTSDDLTGFYAAGGWARVPARTRMIEPDGRVEVYGGPSMVLPVRSPMADWPAADVVDRNGYEV</sequence>
<name>A0ABT0ZYW1_9PSEU</name>
<dbReference type="Gene3D" id="3.40.630.30">
    <property type="match status" value="1"/>
</dbReference>
<keyword evidence="3" id="KW-1185">Reference proteome</keyword>
<reference evidence="2" key="1">
    <citation type="submission" date="2021-04" db="EMBL/GenBank/DDBJ databases">
        <title>Pseudonocardia sp. nov., isolated from sandy soil of mangrove forest.</title>
        <authorList>
            <person name="Zan Z."/>
            <person name="Huang R."/>
            <person name="Liu W."/>
        </authorList>
    </citation>
    <scope>NUCLEOTIDE SEQUENCE</scope>
    <source>
        <strain evidence="2">S2-4</strain>
    </source>
</reference>
<dbReference type="InterPro" id="IPR016181">
    <property type="entry name" value="Acyl_CoA_acyltransferase"/>
</dbReference>
<dbReference type="InterPro" id="IPR003484">
    <property type="entry name" value="NodA"/>
</dbReference>
<dbReference type="SUPFAM" id="SSF55729">
    <property type="entry name" value="Acyl-CoA N-acyltransferases (Nat)"/>
    <property type="match status" value="1"/>
</dbReference>
<dbReference type="RefSeq" id="WP_252438159.1">
    <property type="nucleotide sequence ID" value="NZ_JAGSOV010000025.1"/>
</dbReference>
<gene>
    <name evidence="2" type="ORF">KDL28_12775</name>
</gene>
<comment type="caution">
    <text evidence="2">The sequence shown here is derived from an EMBL/GenBank/DDBJ whole genome shotgun (WGS) entry which is preliminary data.</text>
</comment>
<dbReference type="EC" id="2.3.1.-" evidence="2"/>
<dbReference type="Proteomes" id="UP001165283">
    <property type="component" value="Unassembled WGS sequence"/>
</dbReference>
<dbReference type="EMBL" id="JAGSOV010000025">
    <property type="protein sequence ID" value="MCO1655927.1"/>
    <property type="molecule type" value="Genomic_DNA"/>
</dbReference>
<evidence type="ECO:0000313" key="3">
    <source>
        <dbReference type="Proteomes" id="UP001165283"/>
    </source>
</evidence>
<keyword evidence="2" id="KW-0808">Transferase</keyword>